<protein>
    <submittedName>
        <fullName evidence="1">MAP3K12-binding inhibitory protein 1</fullName>
    </submittedName>
</protein>
<evidence type="ECO:0000313" key="1">
    <source>
        <dbReference type="EMBL" id="CAG2198479.1"/>
    </source>
</evidence>
<accession>A0A8S3QPF1</accession>
<dbReference type="OrthoDB" id="5531344at2759"/>
<keyword evidence="2" id="KW-1185">Reference proteome</keyword>
<dbReference type="AlphaFoldDB" id="A0A8S3QPF1"/>
<name>A0A8S3QPF1_MYTED</name>
<proteinExistence type="predicted"/>
<reference evidence="1" key="1">
    <citation type="submission" date="2021-03" db="EMBL/GenBank/DDBJ databases">
        <authorList>
            <person name="Bekaert M."/>
        </authorList>
    </citation>
    <scope>NUCLEOTIDE SEQUENCE</scope>
</reference>
<dbReference type="EMBL" id="CAJPWZ010000680">
    <property type="protein sequence ID" value="CAG2198479.1"/>
    <property type="molecule type" value="Genomic_DNA"/>
</dbReference>
<dbReference type="Proteomes" id="UP000683360">
    <property type="component" value="Unassembled WGS sequence"/>
</dbReference>
<sequence length="252" mass="29202">MKYFFGAVGDVNSMQVEEFDSSDNRQDETYQVQLPSQTDTFEETNKNQLSNRNDESHLIQIKASKDEIDRRITAFIEQKRQEVDEYNRKEFCSVFTDEDLDDSCARVNAVFLSRPGGKSHIKVSKVVNLHGPQTLITSPLKIKEEKPDDVLPGVDERLRNIEEHLKIKSGPKINKTNVYSRLKQLENRILYLEGISPEYFDRSVPPQKQRKVDRFVKQETSVDQELSLDDIDAKMSNLREKLKRKFVSGSQT</sequence>
<gene>
    <name evidence="1" type="ORF">MEDL_13229</name>
</gene>
<dbReference type="PANTHER" id="PTHR23404">
    <property type="entry name" value="MOLYBDOPTERIN SYNTHASE RELATED"/>
    <property type="match status" value="1"/>
</dbReference>
<evidence type="ECO:0000313" key="2">
    <source>
        <dbReference type="Proteomes" id="UP000683360"/>
    </source>
</evidence>
<organism evidence="1 2">
    <name type="scientific">Mytilus edulis</name>
    <name type="common">Blue mussel</name>
    <dbReference type="NCBI Taxonomy" id="6550"/>
    <lineage>
        <taxon>Eukaryota</taxon>
        <taxon>Metazoa</taxon>
        <taxon>Spiralia</taxon>
        <taxon>Lophotrochozoa</taxon>
        <taxon>Mollusca</taxon>
        <taxon>Bivalvia</taxon>
        <taxon>Autobranchia</taxon>
        <taxon>Pteriomorphia</taxon>
        <taxon>Mytilida</taxon>
        <taxon>Mytiloidea</taxon>
        <taxon>Mytilidae</taxon>
        <taxon>Mytilinae</taxon>
        <taxon>Mytilus</taxon>
    </lineage>
</organism>
<comment type="caution">
    <text evidence="1">The sequence shown here is derived from an EMBL/GenBank/DDBJ whole genome shotgun (WGS) entry which is preliminary data.</text>
</comment>